<dbReference type="OrthoDB" id="9765386at2"/>
<keyword evidence="3" id="KW-1185">Reference proteome</keyword>
<dbReference type="Pfam" id="PF04860">
    <property type="entry name" value="Phage_portal"/>
    <property type="match status" value="1"/>
</dbReference>
<evidence type="ECO:0000313" key="2">
    <source>
        <dbReference type="EMBL" id="TFE30827.1"/>
    </source>
</evidence>
<dbReference type="NCBIfam" id="TIGR01537">
    <property type="entry name" value="portal_HK97"/>
    <property type="match status" value="1"/>
</dbReference>
<dbReference type="InterPro" id="IPR006427">
    <property type="entry name" value="Portal_HK97"/>
</dbReference>
<dbReference type="Proteomes" id="UP000297900">
    <property type="component" value="Unassembled WGS sequence"/>
</dbReference>
<name>A0A4Y8MA40_9BACL</name>
<sequence>MTTKIRIPFTNKMLNISASTLAHPSRWVEDYFGGRETRSGIRVTDESAMRVTAYLAAVKIISETIASLPLNVYQDKNGKRERATDHPLYEILHYQANPEMTAYSFRETIQGHICNWGNGYAYIDRNGAGAVTALWPLLPDRTRPDRDKNGNLIYWTLLPNTNEPRRLDAFDVLHIPGFGFDGIVGYNPVKLAQEAIGLSLAAEEFGATFFGNGATPSGVIEYPEALSDKALENYKTEARAAYQGLTNAHKLMILEEGLKYHQVTIPPDAAQFLETRKFQIAEIARVFRVPLHMLQELDRSTNNNIEHQSIEFVVHTIRPWLVRWEQKIRMQLISKRERRAGYYSEFVVEGLLRGDTKSRYESYGVALDKGWMNPNEVRALENQNPYEGGDTYRVPLNTGKVNPDGSTDSGQEVRKESE</sequence>
<proteinExistence type="predicted"/>
<dbReference type="Gene3D" id="1.20.1270.210">
    <property type="match status" value="1"/>
</dbReference>
<gene>
    <name evidence="2" type="ORF">E2980_03355</name>
</gene>
<dbReference type="EMBL" id="SOMN01000002">
    <property type="protein sequence ID" value="TFE30827.1"/>
    <property type="molecule type" value="Genomic_DNA"/>
</dbReference>
<reference evidence="2 3" key="1">
    <citation type="submission" date="2019-03" db="EMBL/GenBank/DDBJ databases">
        <title>Cohnella endophytica sp. nov., a novel endophytic bacterium isolated from bark of Sonneratia apetala.</title>
        <authorList>
            <person name="Tuo L."/>
        </authorList>
    </citation>
    <scope>NUCLEOTIDE SEQUENCE [LARGE SCALE GENOMIC DNA]</scope>
    <source>
        <strain evidence="2 3">CCTCC AB 208254</strain>
    </source>
</reference>
<dbReference type="InterPro" id="IPR006944">
    <property type="entry name" value="Phage/GTA_portal"/>
</dbReference>
<dbReference type="AlphaFoldDB" id="A0A4Y8MA40"/>
<evidence type="ECO:0000313" key="3">
    <source>
        <dbReference type="Proteomes" id="UP000297900"/>
    </source>
</evidence>
<comment type="caution">
    <text evidence="2">The sequence shown here is derived from an EMBL/GenBank/DDBJ whole genome shotgun (WGS) entry which is preliminary data.</text>
</comment>
<evidence type="ECO:0000256" key="1">
    <source>
        <dbReference type="SAM" id="MobiDB-lite"/>
    </source>
</evidence>
<dbReference type="Gene3D" id="3.40.140.120">
    <property type="match status" value="1"/>
</dbReference>
<accession>A0A4Y8MA40</accession>
<feature type="region of interest" description="Disordered" evidence="1">
    <location>
        <begin position="381"/>
        <end position="418"/>
    </location>
</feature>
<dbReference type="Gene3D" id="3.30.1120.70">
    <property type="match status" value="1"/>
</dbReference>
<organism evidence="2 3">
    <name type="scientific">Cohnella luojiensis</name>
    <dbReference type="NCBI Taxonomy" id="652876"/>
    <lineage>
        <taxon>Bacteria</taxon>
        <taxon>Bacillati</taxon>
        <taxon>Bacillota</taxon>
        <taxon>Bacilli</taxon>
        <taxon>Bacillales</taxon>
        <taxon>Paenibacillaceae</taxon>
        <taxon>Cohnella</taxon>
    </lineage>
</organism>
<protein>
    <submittedName>
        <fullName evidence="2">Phage portal protein</fullName>
    </submittedName>
</protein>